<organism evidence="2 3">
    <name type="scientific">Cercophora scortea</name>
    <dbReference type="NCBI Taxonomy" id="314031"/>
    <lineage>
        <taxon>Eukaryota</taxon>
        <taxon>Fungi</taxon>
        <taxon>Dikarya</taxon>
        <taxon>Ascomycota</taxon>
        <taxon>Pezizomycotina</taxon>
        <taxon>Sordariomycetes</taxon>
        <taxon>Sordariomycetidae</taxon>
        <taxon>Sordariales</taxon>
        <taxon>Lasiosphaeriaceae</taxon>
        <taxon>Cercophora</taxon>
    </lineage>
</organism>
<keyword evidence="3" id="KW-1185">Reference proteome</keyword>
<dbReference type="Proteomes" id="UP001286456">
    <property type="component" value="Unassembled WGS sequence"/>
</dbReference>
<evidence type="ECO:0000313" key="2">
    <source>
        <dbReference type="EMBL" id="KAK3331594.1"/>
    </source>
</evidence>
<dbReference type="AlphaFoldDB" id="A0AAE0MHV5"/>
<name>A0AAE0MHV5_9PEZI</name>
<feature type="region of interest" description="Disordered" evidence="1">
    <location>
        <begin position="1"/>
        <end position="91"/>
    </location>
</feature>
<evidence type="ECO:0000313" key="3">
    <source>
        <dbReference type="Proteomes" id="UP001286456"/>
    </source>
</evidence>
<feature type="compositionally biased region" description="Basic residues" evidence="1">
    <location>
        <begin position="1"/>
        <end position="10"/>
    </location>
</feature>
<dbReference type="EMBL" id="JAUEPO010000002">
    <property type="protein sequence ID" value="KAK3331594.1"/>
    <property type="molecule type" value="Genomic_DNA"/>
</dbReference>
<gene>
    <name evidence="2" type="ORF">B0T19DRAFT_438482</name>
</gene>
<protein>
    <submittedName>
        <fullName evidence="2">Uncharacterized protein</fullName>
    </submittedName>
</protein>
<feature type="compositionally biased region" description="Polar residues" evidence="1">
    <location>
        <begin position="26"/>
        <end position="52"/>
    </location>
</feature>
<reference evidence="2" key="1">
    <citation type="journal article" date="2023" name="Mol. Phylogenet. Evol.">
        <title>Genome-scale phylogeny and comparative genomics of the fungal order Sordariales.</title>
        <authorList>
            <person name="Hensen N."/>
            <person name="Bonometti L."/>
            <person name="Westerberg I."/>
            <person name="Brannstrom I.O."/>
            <person name="Guillou S."/>
            <person name="Cros-Aarteil S."/>
            <person name="Calhoun S."/>
            <person name="Haridas S."/>
            <person name="Kuo A."/>
            <person name="Mondo S."/>
            <person name="Pangilinan J."/>
            <person name="Riley R."/>
            <person name="LaButti K."/>
            <person name="Andreopoulos B."/>
            <person name="Lipzen A."/>
            <person name="Chen C."/>
            <person name="Yan M."/>
            <person name="Daum C."/>
            <person name="Ng V."/>
            <person name="Clum A."/>
            <person name="Steindorff A."/>
            <person name="Ohm R.A."/>
            <person name="Martin F."/>
            <person name="Silar P."/>
            <person name="Natvig D.O."/>
            <person name="Lalanne C."/>
            <person name="Gautier V."/>
            <person name="Ament-Velasquez S.L."/>
            <person name="Kruys A."/>
            <person name="Hutchinson M.I."/>
            <person name="Powell A.J."/>
            <person name="Barry K."/>
            <person name="Miller A.N."/>
            <person name="Grigoriev I.V."/>
            <person name="Debuchy R."/>
            <person name="Gladieux P."/>
            <person name="Hiltunen Thoren M."/>
            <person name="Johannesson H."/>
        </authorList>
    </citation>
    <scope>NUCLEOTIDE SEQUENCE</scope>
    <source>
        <strain evidence="2">SMH4131-1</strain>
    </source>
</reference>
<comment type="caution">
    <text evidence="2">The sequence shown here is derived from an EMBL/GenBank/DDBJ whole genome shotgun (WGS) entry which is preliminary data.</text>
</comment>
<proteinExistence type="predicted"/>
<accession>A0AAE0MHV5</accession>
<reference evidence="2" key="2">
    <citation type="submission" date="2023-06" db="EMBL/GenBank/DDBJ databases">
        <authorList>
            <consortium name="Lawrence Berkeley National Laboratory"/>
            <person name="Haridas S."/>
            <person name="Hensen N."/>
            <person name="Bonometti L."/>
            <person name="Westerberg I."/>
            <person name="Brannstrom I.O."/>
            <person name="Guillou S."/>
            <person name="Cros-Aarteil S."/>
            <person name="Calhoun S."/>
            <person name="Kuo A."/>
            <person name="Mondo S."/>
            <person name="Pangilinan J."/>
            <person name="Riley R."/>
            <person name="Labutti K."/>
            <person name="Andreopoulos B."/>
            <person name="Lipzen A."/>
            <person name="Chen C."/>
            <person name="Yanf M."/>
            <person name="Daum C."/>
            <person name="Ng V."/>
            <person name="Clum A."/>
            <person name="Steindorff A."/>
            <person name="Ohm R."/>
            <person name="Martin F."/>
            <person name="Silar P."/>
            <person name="Natvig D."/>
            <person name="Lalanne C."/>
            <person name="Gautier V."/>
            <person name="Ament-Velasquez S.L."/>
            <person name="Kruys A."/>
            <person name="Hutchinson M.I."/>
            <person name="Powell A.J."/>
            <person name="Barry K."/>
            <person name="Miller A.N."/>
            <person name="Grigoriev I.V."/>
            <person name="Debuchy R."/>
            <person name="Gladieux P."/>
            <person name="Thoren M.H."/>
            <person name="Johannesson H."/>
        </authorList>
    </citation>
    <scope>NUCLEOTIDE SEQUENCE</scope>
    <source>
        <strain evidence="2">SMH4131-1</strain>
    </source>
</reference>
<sequence length="387" mass="43065">MSEPARKRKRLPDSRPPLRPPPRPAGTSQIAEPTSSAQSISRLAGTSQLAEPSSSSAHSVSRTEAPRGGELVGNERVETDSPAEDPLRNFPPVTKGLLKTLLAPAIDENWTEEEEEALEAEWKVEPVSVKIMGLQPNVLCPVAFLFRVTIRMYGCLPTDIINIKRRLANDTSHRLEKEFKNSDTPAWSHNFCPKLQKVLIQMHPMCRSGQGRVTLVVMAIQLAVIVRTDDRRTWRLENPTQDPFIAALIDAINEQENVPPASRPTMVDMLQSVKDRLNIADPGSPLSLLARLFMAVADLNKKTSKTKTRVLEESFRDRPYVVTGKDLVKIGEALDSLTDLPNPMIINEKEGAPRGYRAVRDTLYKAGLKMRREAKMEEKKRLASGGA</sequence>
<evidence type="ECO:0000256" key="1">
    <source>
        <dbReference type="SAM" id="MobiDB-lite"/>
    </source>
</evidence>
<feature type="compositionally biased region" description="Pro residues" evidence="1">
    <location>
        <begin position="14"/>
        <end position="24"/>
    </location>
</feature>